<accession>A0A9X3EHX4</accession>
<dbReference type="PANTHER" id="PTHR37813">
    <property type="entry name" value="FELS-2 PROPHAGE PROTEIN"/>
    <property type="match status" value="1"/>
</dbReference>
<feature type="region of interest" description="Disordered" evidence="2">
    <location>
        <begin position="673"/>
        <end position="693"/>
    </location>
</feature>
<evidence type="ECO:0000256" key="2">
    <source>
        <dbReference type="SAM" id="MobiDB-lite"/>
    </source>
</evidence>
<evidence type="ECO:0000259" key="3">
    <source>
        <dbReference type="Pfam" id="PF10145"/>
    </source>
</evidence>
<evidence type="ECO:0000256" key="1">
    <source>
        <dbReference type="ARBA" id="ARBA00022612"/>
    </source>
</evidence>
<sequence>MEHHLAAPSQAADLMSSTTLTTSLIVRLVDRVTGPIKRVIKGVGDVEKTGKRAAKSFELASNMKHSADAVKGFGTSVLSAIKGPVDKFKDFQEQMSSVKASTFDLTKTLDASQVRLMDAAMVDLAATARRLGSDTKYSASEAAAGMDILAKNFSGEDLQKAQDIMKAMPGILNTAAATRESIENAADIQTAAMNQFGLGAADMGRIGDVLVKTANGTATGLLDLGEALKYSGVTAAKANIDLETTLGMIGALGNAGKRGSVAGTGLASVLGNFQSGMKKQKGALAALGINIKDKQGNLRPIIELLAEAERAADKKFGKGKGGVRRDRWMQGLVGMGGDKEALAILMKQAGTGELQALVEMNKKSAGTAAQVAAEMNRNAAGASKELDSAFEELQLTVGEKVIPEFTELLKWSKELIITVTTWAKENPTLVRSLGLLLGVLGSLGLVVAPIISGVSALITIWGGLTWAWALAVKGAKLLTAEMHIMKLGVVGSMKAIKTAIASNPVGALLTAALLIYEYWEPISEFFSGLWDSVTAGFKVAIAWIVDKLEWAGDQVRQIKDTLLMQETYDSARAAAQQGQLAGMSPEQLRQLQALGGGIGALAGDTLKQQRELSASAGKISAHIGPVGGWIGAATGAPAANGAPLIREGEEPSSSKFDGELKITVNGQGEVVQQKLETKGDPGFRVRTGTGRQR</sequence>
<feature type="domain" description="Phage tail tape measure protein" evidence="3">
    <location>
        <begin position="127"/>
        <end position="312"/>
    </location>
</feature>
<reference evidence="4" key="1">
    <citation type="submission" date="2022-11" db="EMBL/GenBank/DDBJ databases">
        <title>Minimal conservation of predation-associated metabolite biosynthetic gene clusters underscores biosynthetic potential of Myxococcota including descriptions for ten novel species: Archangium lansinium sp. nov., Myxococcus landrumus sp. nov., Nannocystis bai.</title>
        <authorList>
            <person name="Ahearne A."/>
            <person name="Stevens C."/>
            <person name="Phillips K."/>
        </authorList>
    </citation>
    <scope>NUCLEOTIDE SEQUENCE</scope>
    <source>
        <strain evidence="4">Na p29</strain>
    </source>
</reference>
<dbReference type="Pfam" id="PF10145">
    <property type="entry name" value="PhageMin_Tail"/>
    <property type="match status" value="1"/>
</dbReference>
<dbReference type="InterPro" id="IPR010090">
    <property type="entry name" value="Phage_tape_meas"/>
</dbReference>
<dbReference type="Proteomes" id="UP001150924">
    <property type="component" value="Unassembled WGS sequence"/>
</dbReference>
<dbReference type="EMBL" id="JAPNKE010000001">
    <property type="protein sequence ID" value="MCY1003991.1"/>
    <property type="molecule type" value="Genomic_DNA"/>
</dbReference>
<evidence type="ECO:0000313" key="5">
    <source>
        <dbReference type="Proteomes" id="UP001150924"/>
    </source>
</evidence>
<gene>
    <name evidence="4" type="ORF">OV079_00090</name>
</gene>
<name>A0A9X3EHX4_9BACT</name>
<organism evidence="4 5">
    <name type="scientific">Nannocystis pusilla</name>
    <dbReference type="NCBI Taxonomy" id="889268"/>
    <lineage>
        <taxon>Bacteria</taxon>
        <taxon>Pseudomonadati</taxon>
        <taxon>Myxococcota</taxon>
        <taxon>Polyangia</taxon>
        <taxon>Nannocystales</taxon>
        <taxon>Nannocystaceae</taxon>
        <taxon>Nannocystis</taxon>
    </lineage>
</organism>
<dbReference type="NCBIfam" id="TIGR01760">
    <property type="entry name" value="tape_meas_TP901"/>
    <property type="match status" value="1"/>
</dbReference>
<proteinExistence type="predicted"/>
<keyword evidence="1" id="KW-1188">Viral release from host cell</keyword>
<dbReference type="RefSeq" id="WP_267765516.1">
    <property type="nucleotide sequence ID" value="NZ_JAPNKE010000001.1"/>
</dbReference>
<keyword evidence="5" id="KW-1185">Reference proteome</keyword>
<dbReference type="AlphaFoldDB" id="A0A9X3EHX4"/>
<protein>
    <submittedName>
        <fullName evidence="4">Phage tail tape measure protein</fullName>
    </submittedName>
</protein>
<comment type="caution">
    <text evidence="4">The sequence shown here is derived from an EMBL/GenBank/DDBJ whole genome shotgun (WGS) entry which is preliminary data.</text>
</comment>
<dbReference type="PANTHER" id="PTHR37813:SF1">
    <property type="entry name" value="FELS-2 PROPHAGE PROTEIN"/>
    <property type="match status" value="1"/>
</dbReference>
<evidence type="ECO:0000313" key="4">
    <source>
        <dbReference type="EMBL" id="MCY1003991.1"/>
    </source>
</evidence>